<keyword evidence="1" id="KW-0472">Membrane</keyword>
<dbReference type="AlphaFoldDB" id="A0A3D8PP20"/>
<organism evidence="3 4">
    <name type="scientific">Oceanobacillus arenosus</name>
    <dbReference type="NCBI Taxonomy" id="1229153"/>
    <lineage>
        <taxon>Bacteria</taxon>
        <taxon>Bacillati</taxon>
        <taxon>Bacillota</taxon>
        <taxon>Bacilli</taxon>
        <taxon>Bacillales</taxon>
        <taxon>Bacillaceae</taxon>
        <taxon>Oceanobacillus</taxon>
    </lineage>
</organism>
<accession>A0A3D8PP20</accession>
<sequence length="263" mass="28926">MFVMKKGLLIGVLIAVAVVIVIINFIPLGANGRGDDKVTINDDFSHVDVETENVEIEILPTNGNSTEIELMGNENNKYRLVTNVEGDTLHIEVKNKRFRWFSFGLFNRSSASLKVLLPEKPYENVEVVTDNGKIFASEMEADVVKIEADNGQIALNEIKCTLLNAEVDNGDVSLENIDGEINGTSNNGRISLRTDSLDRPITLETDNGAIEIQTEKEPTNATFDIHVDNGKISIFGKSDYDTVIGNGDNLIKLTTDNGKITVR</sequence>
<dbReference type="InterPro" id="IPR025164">
    <property type="entry name" value="Toastrack_DUF4097"/>
</dbReference>
<feature type="transmembrane region" description="Helical" evidence="1">
    <location>
        <begin position="7"/>
        <end position="30"/>
    </location>
</feature>
<dbReference type="OrthoDB" id="2588856at2"/>
<keyword evidence="4" id="KW-1185">Reference proteome</keyword>
<dbReference type="Proteomes" id="UP000257143">
    <property type="component" value="Unassembled WGS sequence"/>
</dbReference>
<evidence type="ECO:0000313" key="4">
    <source>
        <dbReference type="Proteomes" id="UP000257143"/>
    </source>
</evidence>
<proteinExistence type="predicted"/>
<dbReference type="Gene3D" id="2.160.20.120">
    <property type="match status" value="1"/>
</dbReference>
<keyword evidence="1" id="KW-0812">Transmembrane</keyword>
<evidence type="ECO:0000259" key="2">
    <source>
        <dbReference type="Pfam" id="PF13349"/>
    </source>
</evidence>
<evidence type="ECO:0000313" key="3">
    <source>
        <dbReference type="EMBL" id="RDW16978.1"/>
    </source>
</evidence>
<reference evidence="4" key="1">
    <citation type="submission" date="2017-11" db="EMBL/GenBank/DDBJ databases">
        <authorList>
            <person name="Zhu W."/>
        </authorList>
    </citation>
    <scope>NUCLEOTIDE SEQUENCE [LARGE SCALE GENOMIC DNA]</scope>
    <source>
        <strain evidence="4">CAU 1183</strain>
    </source>
</reference>
<name>A0A3D8PP20_9BACI</name>
<feature type="domain" description="DUF4097" evidence="2">
    <location>
        <begin position="45"/>
        <end position="177"/>
    </location>
</feature>
<gene>
    <name evidence="3" type="ORF">CWR48_15340</name>
</gene>
<evidence type="ECO:0000256" key="1">
    <source>
        <dbReference type="SAM" id="Phobius"/>
    </source>
</evidence>
<dbReference type="Pfam" id="PF13349">
    <property type="entry name" value="DUF4097"/>
    <property type="match status" value="1"/>
</dbReference>
<keyword evidence="1" id="KW-1133">Transmembrane helix</keyword>
<protein>
    <recommendedName>
        <fullName evidence="2">DUF4097 domain-containing protein</fullName>
    </recommendedName>
</protein>
<comment type="caution">
    <text evidence="3">The sequence shown here is derived from an EMBL/GenBank/DDBJ whole genome shotgun (WGS) entry which is preliminary data.</text>
</comment>
<dbReference type="EMBL" id="PIOC01000023">
    <property type="protein sequence ID" value="RDW16978.1"/>
    <property type="molecule type" value="Genomic_DNA"/>
</dbReference>